<name>A0A7J6PU20_PEROL</name>
<dbReference type="EMBL" id="JABANM010034504">
    <property type="protein sequence ID" value="KAF4699525.1"/>
    <property type="molecule type" value="Genomic_DNA"/>
</dbReference>
<sequence>MCTVRLEDQNPRTMEIEYRVADSETRQSHYYVTWDKMIGKIERRPELVKSVFFEVMPLVHLEETIMQAFASGGMTGSKCSELMKTIESNPPEGYRNGLGWIKKYLTDKVPRARELMRRNKGLIERNRMLDYVSKK</sequence>
<comment type="caution">
    <text evidence="1">The sequence shown here is derived from an EMBL/GenBank/DDBJ whole genome shotgun (WGS) entry which is preliminary data.</text>
</comment>
<dbReference type="Proteomes" id="UP000574390">
    <property type="component" value="Unassembled WGS sequence"/>
</dbReference>
<reference evidence="1 2" key="1">
    <citation type="submission" date="2020-04" db="EMBL/GenBank/DDBJ databases">
        <title>Perkinsus olseni comparative genomics.</title>
        <authorList>
            <person name="Bogema D.R."/>
        </authorList>
    </citation>
    <scope>NUCLEOTIDE SEQUENCE [LARGE SCALE GENOMIC DNA]</scope>
    <source>
        <strain evidence="1">ATCC PRA-205</strain>
    </source>
</reference>
<proteinExistence type="predicted"/>
<evidence type="ECO:0000313" key="2">
    <source>
        <dbReference type="Proteomes" id="UP000574390"/>
    </source>
</evidence>
<dbReference type="AlphaFoldDB" id="A0A7J6PU20"/>
<accession>A0A7J6PU20</accession>
<evidence type="ECO:0000313" key="1">
    <source>
        <dbReference type="EMBL" id="KAF4699525.1"/>
    </source>
</evidence>
<gene>
    <name evidence="1" type="ORF">FOZ62_003863</name>
</gene>
<organism evidence="1 2">
    <name type="scientific">Perkinsus olseni</name>
    <name type="common">Perkinsus atlanticus</name>
    <dbReference type="NCBI Taxonomy" id="32597"/>
    <lineage>
        <taxon>Eukaryota</taxon>
        <taxon>Sar</taxon>
        <taxon>Alveolata</taxon>
        <taxon>Perkinsozoa</taxon>
        <taxon>Perkinsea</taxon>
        <taxon>Perkinsida</taxon>
        <taxon>Perkinsidae</taxon>
        <taxon>Perkinsus</taxon>
    </lineage>
</organism>
<protein>
    <submittedName>
        <fullName evidence="1">Uncharacterized protein</fullName>
    </submittedName>
</protein>